<dbReference type="GO" id="GO:0005829">
    <property type="term" value="C:cytosol"/>
    <property type="evidence" value="ECO:0007669"/>
    <property type="project" value="TreeGrafter"/>
</dbReference>
<dbReference type="NCBIfam" id="TIGR00283">
    <property type="entry name" value="arch_pth2"/>
    <property type="match status" value="1"/>
</dbReference>
<dbReference type="InterPro" id="IPR034759">
    <property type="entry name" value="Pept_tRNA_hydro_arch"/>
</dbReference>
<proteinExistence type="inferred from homology"/>
<dbReference type="CDD" id="cd02430">
    <property type="entry name" value="PTH2"/>
    <property type="match status" value="1"/>
</dbReference>
<dbReference type="Pfam" id="PF01981">
    <property type="entry name" value="PTH2"/>
    <property type="match status" value="1"/>
</dbReference>
<gene>
    <name evidence="9" type="primary">pth</name>
    <name evidence="10" type="ORF">NAS2_0254</name>
</gene>
<dbReference type="InterPro" id="IPR023476">
    <property type="entry name" value="Pep_tRNA_hydro_II_dom_sf"/>
</dbReference>
<sequence length="124" mass="13667">MEREPYNYRHKQVIVVRTDISMGRGKLAAQVAHAAVSSLKEAERSRPEWAAEWLSEGQPKIVTKVSGLEELMRRYEMARAAGLPASVIVDRGLTQLEPGTTTCIGIGPAPVDRVDRITGDLKLL</sequence>
<dbReference type="Gene3D" id="3.40.1490.10">
    <property type="entry name" value="Bit1"/>
    <property type="match status" value="1"/>
</dbReference>
<comment type="catalytic activity">
    <reaction evidence="7 9">
        <text>an N-acyl-L-alpha-aminoacyl-tRNA + H2O = an N-acyl-L-amino acid + a tRNA + H(+)</text>
        <dbReference type="Rhea" id="RHEA:54448"/>
        <dbReference type="Rhea" id="RHEA-COMP:10123"/>
        <dbReference type="Rhea" id="RHEA-COMP:13883"/>
        <dbReference type="ChEBI" id="CHEBI:15377"/>
        <dbReference type="ChEBI" id="CHEBI:15378"/>
        <dbReference type="ChEBI" id="CHEBI:59874"/>
        <dbReference type="ChEBI" id="CHEBI:78442"/>
        <dbReference type="ChEBI" id="CHEBI:138191"/>
        <dbReference type="EC" id="3.1.1.29"/>
    </reaction>
</comment>
<dbReference type="InterPro" id="IPR002833">
    <property type="entry name" value="PTH2"/>
</dbReference>
<comment type="subcellular location">
    <subcellularLocation>
        <location evidence="2 9">Cytoplasm</location>
    </subcellularLocation>
</comment>
<reference evidence="10 11" key="1">
    <citation type="journal article" date="2019" name="ISME J.">
        <title>Isolation and characterization of a thermophilic sulfur- and iron-reducing thaumarchaeote from a terrestrial acidic hot spring.</title>
        <authorList>
            <person name="Kato S."/>
            <person name="Itoh T."/>
            <person name="Yuki M."/>
            <person name="Nagamori M."/>
            <person name="Ohnishi M."/>
            <person name="Uematsu K."/>
            <person name="Suzuki K."/>
            <person name="Takashina T."/>
            <person name="Ohkuma M."/>
        </authorList>
    </citation>
    <scope>NUCLEOTIDE SEQUENCE [LARGE SCALE GENOMIC DNA]</scope>
    <source>
        <strain evidence="10 11">NAS-02</strain>
    </source>
</reference>
<dbReference type="Proteomes" id="UP000509448">
    <property type="component" value="Chromosome"/>
</dbReference>
<dbReference type="FunFam" id="3.40.1490.10:FF:000001">
    <property type="entry name" value="Peptidyl-tRNA hydrolase 2"/>
    <property type="match status" value="1"/>
</dbReference>
<dbReference type="PANTHER" id="PTHR12649:SF11">
    <property type="entry name" value="PEPTIDYL-TRNA HYDROLASE 2, MITOCHONDRIAL"/>
    <property type="match status" value="1"/>
</dbReference>
<dbReference type="AlphaFoldDB" id="A0A4P2VBZ3"/>
<dbReference type="NCBIfam" id="NF003314">
    <property type="entry name" value="PRK04322.1"/>
    <property type="match status" value="1"/>
</dbReference>
<dbReference type="HAMAP" id="MF_00628">
    <property type="entry name" value="Pept_tRNA_hydro_arch"/>
    <property type="match status" value="1"/>
</dbReference>
<evidence type="ECO:0000256" key="8">
    <source>
        <dbReference type="ARBA" id="ARBA00050038"/>
    </source>
</evidence>
<name>A0A4P2VBZ3_9ARCH</name>
<dbReference type="EMBL" id="AP018732">
    <property type="protein sequence ID" value="BBE41647.1"/>
    <property type="molecule type" value="Genomic_DNA"/>
</dbReference>
<evidence type="ECO:0000256" key="3">
    <source>
        <dbReference type="ARBA" id="ARBA00013260"/>
    </source>
</evidence>
<dbReference type="RefSeq" id="WP_232085551.1">
    <property type="nucleotide sequence ID" value="NZ_AP018732.1"/>
</dbReference>
<dbReference type="KEGG" id="ccai:NAS2_0254"/>
<comment type="similarity">
    <text evidence="6 9">Belongs to the PTH2 family.</text>
</comment>
<keyword evidence="4 9" id="KW-0963">Cytoplasm</keyword>
<dbReference type="PANTHER" id="PTHR12649">
    <property type="entry name" value="PEPTIDYL-TRNA HYDROLASE 2"/>
    <property type="match status" value="1"/>
</dbReference>
<keyword evidence="11" id="KW-1185">Reference proteome</keyword>
<dbReference type="GeneID" id="55584071"/>
<evidence type="ECO:0000256" key="1">
    <source>
        <dbReference type="ARBA" id="ARBA00003043"/>
    </source>
</evidence>
<evidence type="ECO:0000313" key="11">
    <source>
        <dbReference type="Proteomes" id="UP000509448"/>
    </source>
</evidence>
<dbReference type="EC" id="3.1.1.29" evidence="3 9"/>
<evidence type="ECO:0000256" key="7">
    <source>
        <dbReference type="ARBA" id="ARBA00048707"/>
    </source>
</evidence>
<evidence type="ECO:0000256" key="6">
    <source>
        <dbReference type="ARBA" id="ARBA00038050"/>
    </source>
</evidence>
<dbReference type="SUPFAM" id="SSF102462">
    <property type="entry name" value="Peptidyl-tRNA hydrolase II"/>
    <property type="match status" value="1"/>
</dbReference>
<protein>
    <recommendedName>
        <fullName evidence="8 9">Peptidyl-tRNA hydrolase</fullName>
        <shortName evidence="9">PTH</shortName>
        <ecNumber evidence="3 9">3.1.1.29</ecNumber>
    </recommendedName>
</protein>
<evidence type="ECO:0000313" key="10">
    <source>
        <dbReference type="EMBL" id="BBE41647.1"/>
    </source>
</evidence>
<dbReference type="GO" id="GO:0004045">
    <property type="term" value="F:peptidyl-tRNA hydrolase activity"/>
    <property type="evidence" value="ECO:0007669"/>
    <property type="project" value="UniProtKB-UniRule"/>
</dbReference>
<keyword evidence="5 9" id="KW-0378">Hydrolase</keyword>
<dbReference type="GO" id="GO:0006412">
    <property type="term" value="P:translation"/>
    <property type="evidence" value="ECO:0007669"/>
    <property type="project" value="UniProtKB-UniRule"/>
</dbReference>
<accession>A0A4P2VBZ3</accession>
<evidence type="ECO:0000256" key="2">
    <source>
        <dbReference type="ARBA" id="ARBA00004496"/>
    </source>
</evidence>
<evidence type="ECO:0000256" key="4">
    <source>
        <dbReference type="ARBA" id="ARBA00022490"/>
    </source>
</evidence>
<evidence type="ECO:0000256" key="9">
    <source>
        <dbReference type="HAMAP-Rule" id="MF_00628"/>
    </source>
</evidence>
<comment type="function">
    <text evidence="1 9">The natural substrate for this enzyme may be peptidyl-tRNAs which drop off the ribosome during protein synthesis.</text>
</comment>
<organism evidence="10 11">
    <name type="scientific">Conexivisphaera calida</name>
    <dbReference type="NCBI Taxonomy" id="1874277"/>
    <lineage>
        <taxon>Archaea</taxon>
        <taxon>Nitrososphaerota</taxon>
        <taxon>Conexivisphaeria</taxon>
        <taxon>Conexivisphaerales</taxon>
        <taxon>Conexivisphaeraceae</taxon>
        <taxon>Conexivisphaera</taxon>
    </lineage>
</organism>
<evidence type="ECO:0000256" key="5">
    <source>
        <dbReference type="ARBA" id="ARBA00022801"/>
    </source>
</evidence>